<dbReference type="Proteomes" id="UP000185678">
    <property type="component" value="Unassembled WGS sequence"/>
</dbReference>
<sequence length="286" mass="30708">MLNVYLFQVLNGLGLGMIYFLISVGLTIIFGLLNFVNFAHGAFFLLGSYLCYTVVTLTGNFWLSLFVAPLGVALLAWITEQVLIKRAYHLPHTFQILITLGMALIIREASIMIWGPIGKSVPTPAGLDGVFRLGSFAYPEYRLFMIVFAAVIGLLLWFLLERTRFGALVRAGSEDTETVSLLGTNIFKLFSLTFALGVGLAGVAGVLSAPIRGAHPFLGEEVLGIAFVVVVIGGMGSFTGALVGGLLVGLVQSLMTTIWPQGASLMIYGAMAAVIMLRPYGLFGRS</sequence>
<keyword evidence="2" id="KW-0813">Transport</keyword>
<dbReference type="InterPro" id="IPR052157">
    <property type="entry name" value="BCAA_transport_permease"/>
</dbReference>
<feature type="transmembrane region" description="Helical" evidence="9">
    <location>
        <begin position="61"/>
        <end position="84"/>
    </location>
</feature>
<evidence type="ECO:0000256" key="7">
    <source>
        <dbReference type="ARBA" id="ARBA00023136"/>
    </source>
</evidence>
<evidence type="ECO:0000256" key="8">
    <source>
        <dbReference type="ARBA" id="ARBA00037998"/>
    </source>
</evidence>
<feature type="transmembrane region" description="Helical" evidence="9">
    <location>
        <begin position="189"/>
        <end position="211"/>
    </location>
</feature>
<dbReference type="PANTHER" id="PTHR11795:SF442">
    <property type="entry name" value="ABC TRANSPORTER ATP-BINDING PROTEIN"/>
    <property type="match status" value="1"/>
</dbReference>
<dbReference type="GO" id="GO:0022857">
    <property type="term" value="F:transmembrane transporter activity"/>
    <property type="evidence" value="ECO:0007669"/>
    <property type="project" value="InterPro"/>
</dbReference>
<evidence type="ECO:0000313" key="10">
    <source>
        <dbReference type="EMBL" id="SIS36826.1"/>
    </source>
</evidence>
<keyword evidence="11" id="KW-1185">Reference proteome</keyword>
<feature type="transmembrane region" description="Helical" evidence="9">
    <location>
        <begin position="96"/>
        <end position="117"/>
    </location>
</feature>
<feature type="transmembrane region" description="Helical" evidence="9">
    <location>
        <begin position="223"/>
        <end position="251"/>
    </location>
</feature>
<dbReference type="GO" id="GO:0005886">
    <property type="term" value="C:plasma membrane"/>
    <property type="evidence" value="ECO:0007669"/>
    <property type="project" value="UniProtKB-SubCell"/>
</dbReference>
<keyword evidence="6 9" id="KW-1133">Transmembrane helix</keyword>
<keyword evidence="4 9" id="KW-0812">Transmembrane</keyword>
<evidence type="ECO:0000256" key="1">
    <source>
        <dbReference type="ARBA" id="ARBA00004651"/>
    </source>
</evidence>
<keyword evidence="7 9" id="KW-0472">Membrane</keyword>
<dbReference type="GO" id="GO:0006865">
    <property type="term" value="P:amino acid transport"/>
    <property type="evidence" value="ECO:0007669"/>
    <property type="project" value="UniProtKB-KW"/>
</dbReference>
<feature type="transmembrane region" description="Helical" evidence="9">
    <location>
        <begin position="38"/>
        <end position="55"/>
    </location>
</feature>
<dbReference type="EMBL" id="FTOA01000001">
    <property type="protein sequence ID" value="SIS36826.1"/>
    <property type="molecule type" value="Genomic_DNA"/>
</dbReference>
<keyword evidence="5" id="KW-0029">Amino-acid transport</keyword>
<dbReference type="RefSeq" id="WP_076398031.1">
    <property type="nucleotide sequence ID" value="NZ_FTOA01000001.1"/>
</dbReference>
<evidence type="ECO:0000256" key="5">
    <source>
        <dbReference type="ARBA" id="ARBA00022970"/>
    </source>
</evidence>
<dbReference type="InterPro" id="IPR001851">
    <property type="entry name" value="ABC_transp_permease"/>
</dbReference>
<accession>A0A1N7IIK5</accession>
<evidence type="ECO:0000313" key="11">
    <source>
        <dbReference type="Proteomes" id="UP000185678"/>
    </source>
</evidence>
<organism evidence="10 11">
    <name type="scientific">Insolitispirillum peregrinum</name>
    <dbReference type="NCBI Taxonomy" id="80876"/>
    <lineage>
        <taxon>Bacteria</taxon>
        <taxon>Pseudomonadati</taxon>
        <taxon>Pseudomonadota</taxon>
        <taxon>Alphaproteobacteria</taxon>
        <taxon>Rhodospirillales</taxon>
        <taxon>Novispirillaceae</taxon>
        <taxon>Insolitispirillum</taxon>
    </lineage>
</organism>
<dbReference type="AlphaFoldDB" id="A0A1N7IIK5"/>
<evidence type="ECO:0000256" key="6">
    <source>
        <dbReference type="ARBA" id="ARBA00022989"/>
    </source>
</evidence>
<gene>
    <name evidence="10" type="ORF">SAMN05421779_101125</name>
</gene>
<feature type="transmembrane region" description="Helical" evidence="9">
    <location>
        <begin position="263"/>
        <end position="283"/>
    </location>
</feature>
<name>A0A1N7IIK5_9PROT</name>
<feature type="transmembrane region" description="Helical" evidence="9">
    <location>
        <begin position="12"/>
        <end position="33"/>
    </location>
</feature>
<evidence type="ECO:0000256" key="4">
    <source>
        <dbReference type="ARBA" id="ARBA00022692"/>
    </source>
</evidence>
<proteinExistence type="inferred from homology"/>
<dbReference type="CDD" id="cd06582">
    <property type="entry name" value="TM_PBP1_LivH_like"/>
    <property type="match status" value="1"/>
</dbReference>
<evidence type="ECO:0000256" key="2">
    <source>
        <dbReference type="ARBA" id="ARBA00022448"/>
    </source>
</evidence>
<feature type="transmembrane region" description="Helical" evidence="9">
    <location>
        <begin position="141"/>
        <end position="160"/>
    </location>
</feature>
<evidence type="ECO:0000256" key="3">
    <source>
        <dbReference type="ARBA" id="ARBA00022475"/>
    </source>
</evidence>
<dbReference type="Pfam" id="PF02653">
    <property type="entry name" value="BPD_transp_2"/>
    <property type="match status" value="1"/>
</dbReference>
<comment type="similarity">
    <text evidence="8">Belongs to the binding-protein-dependent transport system permease family. LivHM subfamily.</text>
</comment>
<dbReference type="STRING" id="80876.SAMN05421779_101125"/>
<dbReference type="PANTHER" id="PTHR11795">
    <property type="entry name" value="BRANCHED-CHAIN AMINO ACID TRANSPORT SYSTEM PERMEASE PROTEIN LIVH"/>
    <property type="match status" value="1"/>
</dbReference>
<comment type="subcellular location">
    <subcellularLocation>
        <location evidence="1">Cell membrane</location>
        <topology evidence="1">Multi-pass membrane protein</topology>
    </subcellularLocation>
</comment>
<dbReference type="OrthoDB" id="8126477at2"/>
<evidence type="ECO:0000256" key="9">
    <source>
        <dbReference type="SAM" id="Phobius"/>
    </source>
</evidence>
<reference evidence="10 11" key="1">
    <citation type="submission" date="2017-01" db="EMBL/GenBank/DDBJ databases">
        <authorList>
            <person name="Mah S.A."/>
            <person name="Swanson W.J."/>
            <person name="Moy G.W."/>
            <person name="Vacquier V.D."/>
        </authorList>
    </citation>
    <scope>NUCLEOTIDE SEQUENCE [LARGE SCALE GENOMIC DNA]</scope>
    <source>
        <strain evidence="10 11">DSM 11589</strain>
    </source>
</reference>
<keyword evidence="3" id="KW-1003">Cell membrane</keyword>
<protein>
    <submittedName>
        <fullName evidence="10">Amino acid/amide ABC transporter membrane protein 1, HAAT family</fullName>
    </submittedName>
</protein>